<reference evidence="2 3" key="1">
    <citation type="submission" date="2024-04" db="EMBL/GenBank/DDBJ databases">
        <authorList>
            <person name="Fracassetti M."/>
        </authorList>
    </citation>
    <scope>NUCLEOTIDE SEQUENCE [LARGE SCALE GENOMIC DNA]</scope>
</reference>
<dbReference type="AlphaFoldDB" id="A0AAV2FPU2"/>
<sequence length="135" mass="14171">MSRAPQGRPPLPSPRGPVDGELEDLTEKEAAQNRLNDLVDLVVSERQEQLEESRWLWRRLDDLHAMMVAMQGGWRPPSQGVDGGSAARMEAAALGTGGEIGASAAPAATCASDGAGAAGGSAGSRGVGRRQRQRR</sequence>
<keyword evidence="3" id="KW-1185">Reference proteome</keyword>
<evidence type="ECO:0000313" key="3">
    <source>
        <dbReference type="Proteomes" id="UP001497516"/>
    </source>
</evidence>
<organism evidence="2 3">
    <name type="scientific">Linum trigynum</name>
    <dbReference type="NCBI Taxonomy" id="586398"/>
    <lineage>
        <taxon>Eukaryota</taxon>
        <taxon>Viridiplantae</taxon>
        <taxon>Streptophyta</taxon>
        <taxon>Embryophyta</taxon>
        <taxon>Tracheophyta</taxon>
        <taxon>Spermatophyta</taxon>
        <taxon>Magnoliopsida</taxon>
        <taxon>eudicotyledons</taxon>
        <taxon>Gunneridae</taxon>
        <taxon>Pentapetalae</taxon>
        <taxon>rosids</taxon>
        <taxon>fabids</taxon>
        <taxon>Malpighiales</taxon>
        <taxon>Linaceae</taxon>
        <taxon>Linum</taxon>
    </lineage>
</organism>
<name>A0AAV2FPU2_9ROSI</name>
<feature type="region of interest" description="Disordered" evidence="1">
    <location>
        <begin position="1"/>
        <end position="21"/>
    </location>
</feature>
<feature type="compositionally biased region" description="Gly residues" evidence="1">
    <location>
        <begin position="116"/>
        <end position="126"/>
    </location>
</feature>
<evidence type="ECO:0000313" key="2">
    <source>
        <dbReference type="EMBL" id="CAL1400376.1"/>
    </source>
</evidence>
<protein>
    <submittedName>
        <fullName evidence="2">Uncharacterized protein</fullName>
    </submittedName>
</protein>
<evidence type="ECO:0000256" key="1">
    <source>
        <dbReference type="SAM" id="MobiDB-lite"/>
    </source>
</evidence>
<gene>
    <name evidence="2" type="ORF">LTRI10_LOCUS40510</name>
</gene>
<feature type="region of interest" description="Disordered" evidence="1">
    <location>
        <begin position="107"/>
        <end position="135"/>
    </location>
</feature>
<accession>A0AAV2FPU2</accession>
<dbReference type="EMBL" id="OZ034820">
    <property type="protein sequence ID" value="CAL1400376.1"/>
    <property type="molecule type" value="Genomic_DNA"/>
</dbReference>
<proteinExistence type="predicted"/>
<dbReference type="Proteomes" id="UP001497516">
    <property type="component" value="Chromosome 7"/>
</dbReference>